<keyword evidence="2" id="KW-1185">Reference proteome</keyword>
<organism evidence="1 2">
    <name type="scientific">Rahnella victoriana</name>
    <dbReference type="NCBI Taxonomy" id="1510570"/>
    <lineage>
        <taxon>Bacteria</taxon>
        <taxon>Pseudomonadati</taxon>
        <taxon>Pseudomonadota</taxon>
        <taxon>Gammaproteobacteria</taxon>
        <taxon>Enterobacterales</taxon>
        <taxon>Yersiniaceae</taxon>
        <taxon>Rahnella</taxon>
    </lineage>
</organism>
<dbReference type="InterPro" id="IPR029044">
    <property type="entry name" value="Nucleotide-diphossugar_trans"/>
</dbReference>
<sequence length="232" mass="26514">MADKGVKDCPEWVGQLNKIHNIIFVNFTDNIGPYRKIIPALRQYPADYVLIYADDDVVYGTSWLSELCKTYDKYNGEYVVASRVRLMKKNIFGQYRSYIDFPLCTESRLLSEDLLITGVGGCVLSSRHIDKLLIENDMFLSLAPKTDDIWLSKIILLSGSKVMANPDSLAQVFTIEHDNEALSSLNTHYSNPVRSFKLLNKVKNKILRYLGVSMTNNDISIKKINNHFNYSK</sequence>
<evidence type="ECO:0000313" key="2">
    <source>
        <dbReference type="Proteomes" id="UP000600307"/>
    </source>
</evidence>
<evidence type="ECO:0000313" key="1">
    <source>
        <dbReference type="EMBL" id="MBF7954436.1"/>
    </source>
</evidence>
<accession>A0ABS0DKL7</accession>
<dbReference type="Proteomes" id="UP000600307">
    <property type="component" value="Unassembled WGS sequence"/>
</dbReference>
<comment type="caution">
    <text evidence="1">The sequence shown here is derived from an EMBL/GenBank/DDBJ whole genome shotgun (WGS) entry which is preliminary data.</text>
</comment>
<proteinExistence type="predicted"/>
<gene>
    <name evidence="1" type="ORF">IV431_02565</name>
</gene>
<dbReference type="EMBL" id="JADOBH010000001">
    <property type="protein sequence ID" value="MBF7954436.1"/>
    <property type="molecule type" value="Genomic_DNA"/>
</dbReference>
<name>A0ABS0DKL7_9GAMM</name>
<reference evidence="1 2" key="1">
    <citation type="submission" date="2020-11" db="EMBL/GenBank/DDBJ databases">
        <title>Taxonomic investigation of Rahnella spp.</title>
        <authorList>
            <person name="Lee S.D."/>
        </authorList>
    </citation>
    <scope>NUCLEOTIDE SEQUENCE [LARGE SCALE GENOMIC DNA]</scope>
    <source>
        <strain evidence="1 2">SAP-10</strain>
    </source>
</reference>
<dbReference type="RefSeq" id="WP_131694575.1">
    <property type="nucleotide sequence ID" value="NZ_CBCSED010000004.1"/>
</dbReference>
<protein>
    <submittedName>
        <fullName evidence="1">Glycosyltransferase family 2 protein</fullName>
    </submittedName>
</protein>
<dbReference type="SUPFAM" id="SSF53448">
    <property type="entry name" value="Nucleotide-diphospho-sugar transferases"/>
    <property type="match status" value="1"/>
</dbReference>